<sequence>MSRNGGKDGGSVLRVRIARPVDRPAPADTRASVCRFCPSALTSAESQPLPVRSPAQLVLLARDAWEDGLARMWLTAEVPDDVPHYVRAVRDDVPGMRVAVDCGPADACVLHQLRTAGVTDVGIHIGSLDDDVRARDSDAEAVPLSGYERAWDEAVRVFGRYRVTTCLVVGAGENPGDLVSGAARLIARGVQPVVVPYRAGTDALVRWAGQAVADMLRTVGAGNSSGAGSSSTATGPHPIIT</sequence>
<evidence type="ECO:0000313" key="2">
    <source>
        <dbReference type="EMBL" id="TQS46307.1"/>
    </source>
</evidence>
<dbReference type="OrthoDB" id="9147217at2"/>
<gene>
    <name evidence="2" type="ORF">FL583_02620</name>
</gene>
<feature type="compositionally biased region" description="Low complexity" evidence="1">
    <location>
        <begin position="222"/>
        <end position="235"/>
    </location>
</feature>
<dbReference type="RefSeq" id="WP_142702835.1">
    <property type="nucleotide sequence ID" value="NZ_VIRS01000002.1"/>
</dbReference>
<dbReference type="Proteomes" id="UP000317982">
    <property type="component" value="Unassembled WGS sequence"/>
</dbReference>
<evidence type="ECO:0000313" key="3">
    <source>
        <dbReference type="Proteomes" id="UP000317982"/>
    </source>
</evidence>
<keyword evidence="3" id="KW-1185">Reference proteome</keyword>
<reference evidence="2 3" key="1">
    <citation type="submission" date="2019-07" db="EMBL/GenBank/DDBJ databases">
        <title>Cryptosporangium phraense sp. nov., isolated from plant litter.</title>
        <authorList>
            <person name="Suriyachadkun C."/>
        </authorList>
    </citation>
    <scope>NUCLEOTIDE SEQUENCE [LARGE SCALE GENOMIC DNA]</scope>
    <source>
        <strain evidence="2 3">A-T 5661</strain>
    </source>
</reference>
<accession>A0A545AY85</accession>
<dbReference type="AlphaFoldDB" id="A0A545AY85"/>
<dbReference type="InterPro" id="IPR058240">
    <property type="entry name" value="rSAM_sf"/>
</dbReference>
<evidence type="ECO:0008006" key="4">
    <source>
        <dbReference type="Google" id="ProtNLM"/>
    </source>
</evidence>
<dbReference type="SUPFAM" id="SSF102114">
    <property type="entry name" value="Radical SAM enzymes"/>
    <property type="match status" value="1"/>
</dbReference>
<dbReference type="InParanoid" id="A0A545AY85"/>
<name>A0A545AY85_9ACTN</name>
<comment type="caution">
    <text evidence="2">The sequence shown here is derived from an EMBL/GenBank/DDBJ whole genome shotgun (WGS) entry which is preliminary data.</text>
</comment>
<evidence type="ECO:0000256" key="1">
    <source>
        <dbReference type="SAM" id="MobiDB-lite"/>
    </source>
</evidence>
<protein>
    <recommendedName>
        <fullName evidence="4">Radical SAM protein</fullName>
    </recommendedName>
</protein>
<organism evidence="2 3">
    <name type="scientific">Cryptosporangium phraense</name>
    <dbReference type="NCBI Taxonomy" id="2593070"/>
    <lineage>
        <taxon>Bacteria</taxon>
        <taxon>Bacillati</taxon>
        <taxon>Actinomycetota</taxon>
        <taxon>Actinomycetes</taxon>
        <taxon>Cryptosporangiales</taxon>
        <taxon>Cryptosporangiaceae</taxon>
        <taxon>Cryptosporangium</taxon>
    </lineage>
</organism>
<feature type="region of interest" description="Disordered" evidence="1">
    <location>
        <begin position="222"/>
        <end position="241"/>
    </location>
</feature>
<dbReference type="EMBL" id="VIRS01000002">
    <property type="protein sequence ID" value="TQS46307.1"/>
    <property type="molecule type" value="Genomic_DNA"/>
</dbReference>
<proteinExistence type="predicted"/>